<protein>
    <recommendedName>
        <fullName evidence="4">DUF2155 domain-containing protein</fullName>
    </recommendedName>
</protein>
<evidence type="ECO:0000313" key="3">
    <source>
        <dbReference type="Proteomes" id="UP001239909"/>
    </source>
</evidence>
<evidence type="ECO:0000256" key="1">
    <source>
        <dbReference type="SAM" id="SignalP"/>
    </source>
</evidence>
<name>A0ABQ6LMM4_9RHOB</name>
<dbReference type="EMBL" id="BSYI01000036">
    <property type="protein sequence ID" value="GMG84451.1"/>
    <property type="molecule type" value="Genomic_DNA"/>
</dbReference>
<sequence length="164" mass="17293">MRALLLALALGLAAGDAAAQSAEPLTDTGRRQVENPIVTFKKAPFKTVSPSRPEMVGRIETEWRPGAVVRKLDKMTGSTETVEIASGGQAGFGRLTVQVEACMAPPDGSLEGTRAFLRVFDAKTAGGPESGAPVFSGWMFADSPALSALDHPRFDVWVISCTTS</sequence>
<organism evidence="2 3">
    <name type="scientific">Paralimibaculum aggregatum</name>
    <dbReference type="NCBI Taxonomy" id="3036245"/>
    <lineage>
        <taxon>Bacteria</taxon>
        <taxon>Pseudomonadati</taxon>
        <taxon>Pseudomonadota</taxon>
        <taxon>Alphaproteobacteria</taxon>
        <taxon>Rhodobacterales</taxon>
        <taxon>Paracoccaceae</taxon>
        <taxon>Paralimibaculum</taxon>
    </lineage>
</organism>
<keyword evidence="3" id="KW-1185">Reference proteome</keyword>
<gene>
    <name evidence="2" type="ORF">LNKW23_36670</name>
</gene>
<dbReference type="RefSeq" id="WP_285673498.1">
    <property type="nucleotide sequence ID" value="NZ_BSYI01000036.1"/>
</dbReference>
<dbReference type="InterPro" id="IPR019225">
    <property type="entry name" value="DUF2155"/>
</dbReference>
<accession>A0ABQ6LMM4</accession>
<dbReference type="Pfam" id="PF09923">
    <property type="entry name" value="DUF2155"/>
    <property type="match status" value="1"/>
</dbReference>
<evidence type="ECO:0008006" key="4">
    <source>
        <dbReference type="Google" id="ProtNLM"/>
    </source>
</evidence>
<dbReference type="Proteomes" id="UP001239909">
    <property type="component" value="Unassembled WGS sequence"/>
</dbReference>
<comment type="caution">
    <text evidence="2">The sequence shown here is derived from an EMBL/GenBank/DDBJ whole genome shotgun (WGS) entry which is preliminary data.</text>
</comment>
<feature type="signal peptide" evidence="1">
    <location>
        <begin position="1"/>
        <end position="19"/>
    </location>
</feature>
<evidence type="ECO:0000313" key="2">
    <source>
        <dbReference type="EMBL" id="GMG84451.1"/>
    </source>
</evidence>
<reference evidence="2 3" key="1">
    <citation type="submission" date="2023-04" db="EMBL/GenBank/DDBJ databases">
        <title>Marinoamorphus aggregata gen. nov., sp. Nov., isolate from tissue of brittle star Ophioplocus japonicus.</title>
        <authorList>
            <person name="Kawano K."/>
            <person name="Sawayama S."/>
            <person name="Nakagawa S."/>
        </authorList>
    </citation>
    <scope>NUCLEOTIDE SEQUENCE [LARGE SCALE GENOMIC DNA]</scope>
    <source>
        <strain evidence="2 3">NKW23</strain>
    </source>
</reference>
<proteinExistence type="predicted"/>
<keyword evidence="1" id="KW-0732">Signal</keyword>
<feature type="chain" id="PRO_5045084229" description="DUF2155 domain-containing protein" evidence="1">
    <location>
        <begin position="20"/>
        <end position="164"/>
    </location>
</feature>